<dbReference type="Proteomes" id="UP000010471">
    <property type="component" value="Chromosome"/>
</dbReference>
<dbReference type="KEGG" id="mic:Mic7113_4608"/>
<keyword evidence="3" id="KW-1185">Reference proteome</keyword>
<dbReference type="AlphaFoldDB" id="K9WJC0"/>
<keyword evidence="1" id="KW-0812">Transmembrane</keyword>
<keyword evidence="1" id="KW-0472">Membrane</keyword>
<dbReference type="eggNOG" id="COG1807">
    <property type="taxonomic scope" value="Bacteria"/>
</dbReference>
<protein>
    <recommendedName>
        <fullName evidence="4">Glycosyltransferase RgtA/B/C/D-like domain-containing protein</fullName>
    </recommendedName>
</protein>
<accession>K9WJC0</accession>
<feature type="transmembrane region" description="Helical" evidence="1">
    <location>
        <begin position="254"/>
        <end position="278"/>
    </location>
</feature>
<feature type="transmembrane region" description="Helical" evidence="1">
    <location>
        <begin position="175"/>
        <end position="194"/>
    </location>
</feature>
<feature type="transmembrane region" description="Helical" evidence="1">
    <location>
        <begin position="322"/>
        <end position="343"/>
    </location>
</feature>
<name>K9WJC0_9CYAN</name>
<feature type="transmembrane region" description="Helical" evidence="1">
    <location>
        <begin position="148"/>
        <end position="168"/>
    </location>
</feature>
<feature type="transmembrane region" description="Helical" evidence="1">
    <location>
        <begin position="12"/>
        <end position="32"/>
    </location>
</feature>
<evidence type="ECO:0000256" key="1">
    <source>
        <dbReference type="SAM" id="Phobius"/>
    </source>
</evidence>
<gene>
    <name evidence="2" type="ORF">Mic7113_4608</name>
</gene>
<sequence>MMNSLPQTVKTAFNTAYLKVIAVILVIALIGFPTVHHYGISADEGTEIAMVRRNLELITKGTPIPGDLKYFGPVFNVTSEIAFQIQQFLVKGFSYNPLDYGKELDSEQSRLKALADRARFKHYMTFLVSLITYGAVAGLVGILCGAEYAWFGALTLVFFPLFWGHSFFNPKDPPFAALFTLTTLAGTYLINVYLTSPNPLRVGKNRVTLYTVLYGTLIGLLSGIRIGGFLVLFFILATYLILQISKGFNRRAILNFGGFYLLLCITWFVVNTICYPAFWSNPIGGFLETIGYLSQHRLQIQVLFDGKFIPIQHLPWNYLPTWLFMSIPLIFQVGFWVGVSLIITRYTQLSNLQKACFLLILFQILFMPLVAIVKHSPMYDGMRHFLFTLPGIAVISATAFIWIYQKLSQPSFKIMAATFIAVVYAAIAFDMVALHPYQYIYVNRLSGGLEKVRDRYDTEYWGLSLREGMEWINENAKPGSTVLVGGFIYSAQLFANPSMKVMGYNESTAAEIPKPFYYLAWPRWDAQSKLPECPIVHQVTRLSVPLSIIKRCQ</sequence>
<dbReference type="EMBL" id="CP003630">
    <property type="protein sequence ID" value="AFZ20288.1"/>
    <property type="molecule type" value="Genomic_DNA"/>
</dbReference>
<feature type="transmembrane region" description="Helical" evidence="1">
    <location>
        <begin position="214"/>
        <end position="242"/>
    </location>
</feature>
<dbReference type="HOGENOM" id="CLU_036575_0_0_3"/>
<feature type="transmembrane region" description="Helical" evidence="1">
    <location>
        <begin position="355"/>
        <end position="373"/>
    </location>
</feature>
<proteinExistence type="predicted"/>
<evidence type="ECO:0008006" key="4">
    <source>
        <dbReference type="Google" id="ProtNLM"/>
    </source>
</evidence>
<dbReference type="OrthoDB" id="3760751at2"/>
<reference evidence="2 3" key="1">
    <citation type="submission" date="2012-06" db="EMBL/GenBank/DDBJ databases">
        <title>Finished chromosome of genome of Microcoleus sp. PCC 7113.</title>
        <authorList>
            <consortium name="US DOE Joint Genome Institute"/>
            <person name="Gugger M."/>
            <person name="Coursin T."/>
            <person name="Rippka R."/>
            <person name="Tandeau De Marsac N."/>
            <person name="Huntemann M."/>
            <person name="Wei C.-L."/>
            <person name="Han J."/>
            <person name="Detter J.C."/>
            <person name="Han C."/>
            <person name="Tapia R."/>
            <person name="Chen A."/>
            <person name="Kyrpides N."/>
            <person name="Mavromatis K."/>
            <person name="Markowitz V."/>
            <person name="Szeto E."/>
            <person name="Ivanova N."/>
            <person name="Pagani I."/>
            <person name="Pati A."/>
            <person name="Goodwin L."/>
            <person name="Nordberg H.P."/>
            <person name="Cantor M.N."/>
            <person name="Hua S.X."/>
            <person name="Woyke T."/>
            <person name="Kerfeld C.A."/>
        </authorList>
    </citation>
    <scope>NUCLEOTIDE SEQUENCE [LARGE SCALE GENOMIC DNA]</scope>
    <source>
        <strain evidence="2 3">PCC 7113</strain>
    </source>
</reference>
<organism evidence="2 3">
    <name type="scientific">Allocoleopsis franciscana PCC 7113</name>
    <dbReference type="NCBI Taxonomy" id="1173027"/>
    <lineage>
        <taxon>Bacteria</taxon>
        <taxon>Bacillati</taxon>
        <taxon>Cyanobacteriota</taxon>
        <taxon>Cyanophyceae</taxon>
        <taxon>Coleofasciculales</taxon>
        <taxon>Coleofasciculaceae</taxon>
        <taxon>Allocoleopsis</taxon>
        <taxon>Allocoleopsis franciscana</taxon>
    </lineage>
</organism>
<feature type="transmembrane region" description="Helical" evidence="1">
    <location>
        <begin position="416"/>
        <end position="437"/>
    </location>
</feature>
<feature type="transmembrane region" description="Helical" evidence="1">
    <location>
        <begin position="385"/>
        <end position="404"/>
    </location>
</feature>
<evidence type="ECO:0000313" key="3">
    <source>
        <dbReference type="Proteomes" id="UP000010471"/>
    </source>
</evidence>
<feature type="transmembrane region" description="Helical" evidence="1">
    <location>
        <begin position="123"/>
        <end position="142"/>
    </location>
</feature>
<keyword evidence="1" id="KW-1133">Transmembrane helix</keyword>
<dbReference type="RefSeq" id="WP_015184424.1">
    <property type="nucleotide sequence ID" value="NC_019738.1"/>
</dbReference>
<evidence type="ECO:0000313" key="2">
    <source>
        <dbReference type="EMBL" id="AFZ20288.1"/>
    </source>
</evidence>
<dbReference type="STRING" id="1173027.Mic7113_4608"/>